<proteinExistence type="predicted"/>
<dbReference type="EMBL" id="MNUE01000017">
    <property type="protein sequence ID" value="OJD35362.1"/>
    <property type="molecule type" value="Genomic_DNA"/>
</dbReference>
<keyword evidence="3" id="KW-1185">Reference proteome</keyword>
<reference evidence="2 3" key="1">
    <citation type="submission" date="2016-10" db="EMBL/GenBank/DDBJ databases">
        <title>Proteomics and genomics reveal pathogen-plant mechanisms compatible with a hemibiotrophic lifestyle of Diplodia corticola.</title>
        <authorList>
            <person name="Fernandes I."/>
            <person name="De Jonge R."/>
            <person name="Van De Peer Y."/>
            <person name="Devreese B."/>
            <person name="Alves A."/>
            <person name="Esteves A.C."/>
        </authorList>
    </citation>
    <scope>NUCLEOTIDE SEQUENCE [LARGE SCALE GENOMIC DNA]</scope>
    <source>
        <strain evidence="2 3">CBS 112549</strain>
    </source>
</reference>
<protein>
    <submittedName>
        <fullName evidence="2">Ataxin-2-like protein</fullName>
    </submittedName>
</protein>
<dbReference type="OrthoDB" id="10657425at2759"/>
<feature type="compositionally biased region" description="Low complexity" evidence="1">
    <location>
        <begin position="610"/>
        <end position="633"/>
    </location>
</feature>
<feature type="region of interest" description="Disordered" evidence="1">
    <location>
        <begin position="600"/>
        <end position="701"/>
    </location>
</feature>
<evidence type="ECO:0000256" key="1">
    <source>
        <dbReference type="SAM" id="MobiDB-lite"/>
    </source>
</evidence>
<feature type="region of interest" description="Disordered" evidence="1">
    <location>
        <begin position="349"/>
        <end position="369"/>
    </location>
</feature>
<feature type="region of interest" description="Disordered" evidence="1">
    <location>
        <begin position="761"/>
        <end position="800"/>
    </location>
</feature>
<dbReference type="RefSeq" id="XP_020131622.1">
    <property type="nucleotide sequence ID" value="XM_020271633.1"/>
</dbReference>
<feature type="compositionally biased region" description="Basic residues" evidence="1">
    <location>
        <begin position="781"/>
        <end position="791"/>
    </location>
</feature>
<accession>A0A1J9R558</accession>
<dbReference type="GeneID" id="31011892"/>
<feature type="compositionally biased region" description="Low complexity" evidence="1">
    <location>
        <begin position="719"/>
        <end position="736"/>
    </location>
</feature>
<evidence type="ECO:0000313" key="3">
    <source>
        <dbReference type="Proteomes" id="UP000183809"/>
    </source>
</evidence>
<dbReference type="AlphaFoldDB" id="A0A1J9R558"/>
<gene>
    <name evidence="2" type="ORF">BKCO1_1700022</name>
</gene>
<dbReference type="Proteomes" id="UP000183809">
    <property type="component" value="Unassembled WGS sequence"/>
</dbReference>
<feature type="compositionally biased region" description="Polar residues" evidence="1">
    <location>
        <begin position="643"/>
        <end position="655"/>
    </location>
</feature>
<evidence type="ECO:0000313" key="2">
    <source>
        <dbReference type="EMBL" id="OJD35362.1"/>
    </source>
</evidence>
<comment type="caution">
    <text evidence="2">The sequence shown here is derived from an EMBL/GenBank/DDBJ whole genome shotgun (WGS) entry which is preliminary data.</text>
</comment>
<name>A0A1J9R558_9PEZI</name>
<sequence>MAKSYREALLTRPRQKQSKANFVFTVQDDNIRENIRYRIYDFCFDIVYDDALRPSIMQYIRVLYLPPHPLFNRENWEKTMVHRHWSHKPRGLALLRVASNIYREVFFRFYWFHLPNWALPFGDIPDLRRRLRKIPEPHDRNVNAHVKIRCFFTDEKESENARLNIVRPSTLREIFYLMGLGDISIPWVSYTNVDGKKEKIIIGVGFQILQELTEENWMRSLTFVGKLGNMVFRPSRNGVLGGLDFAASKYQTAGNTAPAFPEKRLNVKGIQDVFRHMRRHLENATGAIRQAKAYLPPLRTQSPESSCNTGPPRVYQSHGTAVAAVEKRHASENNPQRNLSLASEHVIRASRPASQPEPIEPLQHGQHLSPRSQHSLESFFGQQTRKSQLRGGSLLVLLHELNHHTLDLIDNLEHSNAMSTSRPEMDEKSLMQEMSRCSTQISELITLDEVLRAPPEKYELGALDISRPKSEPDRVETCWSPALHEATEEENGLDNIRNTLRSQSGTHTLSSFQTNCPPQLEEGCLSDHRSTRAEPTHEQSKAYYAHEMGFETRIAQWITRENDPIPSRKSSVSWSSGKEACELSSRKRVSSSNYHVCFSRRPLSNKHPPSSGTAFQSTTSSSSRSTSSKCSISAMTDTLAPQAPTTTIADTSTERQPAPPSQHYQVQSPESIVPTPAPSITDRATTTPPLRELPLSKTTNAQITDDVHKVATAAATTTISSSKSSRRVSSSSNVASLCADDRRPEDEPIIVIPGAKQFLTPKRDVKPWWEASSGGSQSTGGKKRRSGRGKGTRGSADAWT</sequence>
<organism evidence="2 3">
    <name type="scientific">Diplodia corticola</name>
    <dbReference type="NCBI Taxonomy" id="236234"/>
    <lineage>
        <taxon>Eukaryota</taxon>
        <taxon>Fungi</taxon>
        <taxon>Dikarya</taxon>
        <taxon>Ascomycota</taxon>
        <taxon>Pezizomycotina</taxon>
        <taxon>Dothideomycetes</taxon>
        <taxon>Dothideomycetes incertae sedis</taxon>
        <taxon>Botryosphaeriales</taxon>
        <taxon>Botryosphaeriaceae</taxon>
        <taxon>Diplodia</taxon>
    </lineage>
</organism>
<feature type="region of interest" description="Disordered" evidence="1">
    <location>
        <begin position="719"/>
        <end position="740"/>
    </location>
</feature>